<evidence type="ECO:0000259" key="1">
    <source>
        <dbReference type="Pfam" id="PF13454"/>
    </source>
</evidence>
<dbReference type="InterPro" id="IPR038732">
    <property type="entry name" value="HpyO/CreE_NAD-binding"/>
</dbReference>
<dbReference type="PANTHER" id="PTHR40254:SF1">
    <property type="entry name" value="BLR0577 PROTEIN"/>
    <property type="match status" value="1"/>
</dbReference>
<evidence type="ECO:0000313" key="3">
    <source>
        <dbReference type="Proteomes" id="UP000295530"/>
    </source>
</evidence>
<dbReference type="Pfam" id="PF13454">
    <property type="entry name" value="NAD_binding_9"/>
    <property type="match status" value="1"/>
</dbReference>
<accession>A0A4R6EZ09</accession>
<dbReference type="PANTHER" id="PTHR40254">
    <property type="entry name" value="BLR0577 PROTEIN"/>
    <property type="match status" value="1"/>
</dbReference>
<gene>
    <name evidence="2" type="ORF">EC847_101110</name>
</gene>
<name>A0A4R6EZ09_SCAGO</name>
<feature type="domain" description="FAD-dependent urate hydroxylase HpyO/Asp monooxygenase CreE-like FAD/NAD(P)-binding" evidence="1">
    <location>
        <begin position="5"/>
        <end position="164"/>
    </location>
</feature>
<dbReference type="Gene3D" id="3.50.50.60">
    <property type="entry name" value="FAD/NAD(P)-binding domain"/>
    <property type="match status" value="1"/>
</dbReference>
<dbReference type="RefSeq" id="WP_133459818.1">
    <property type="nucleotide sequence ID" value="NZ_SNVX01000001.1"/>
</dbReference>
<dbReference type="NCBIfam" id="NF007381">
    <property type="entry name" value="PRK09897.1"/>
    <property type="match status" value="1"/>
</dbReference>
<dbReference type="AlphaFoldDB" id="A0A4R6EZ09"/>
<reference evidence="2 3" key="1">
    <citation type="submission" date="2019-03" db="EMBL/GenBank/DDBJ databases">
        <title>Genomic analyses of the natural microbiome of Caenorhabditis elegans.</title>
        <authorList>
            <person name="Samuel B."/>
        </authorList>
    </citation>
    <scope>NUCLEOTIDE SEQUENCE [LARGE SCALE GENOMIC DNA]</scope>
    <source>
        <strain evidence="2 3">BIGb0156</strain>
    </source>
</reference>
<dbReference type="EMBL" id="SNVX01000001">
    <property type="protein sequence ID" value="TDN64187.1"/>
    <property type="molecule type" value="Genomic_DNA"/>
</dbReference>
<dbReference type="Proteomes" id="UP000295530">
    <property type="component" value="Unassembled WGS sequence"/>
</dbReference>
<evidence type="ECO:0000313" key="2">
    <source>
        <dbReference type="EMBL" id="TDN64187.1"/>
    </source>
</evidence>
<protein>
    <submittedName>
        <fullName evidence="2">Putative NAD(P)/FAD-binding protein YdhS</fullName>
    </submittedName>
</protein>
<proteinExistence type="predicted"/>
<dbReference type="InterPro" id="IPR052189">
    <property type="entry name" value="L-asp_N-monooxygenase_NS-form"/>
</dbReference>
<comment type="caution">
    <text evidence="2">The sequence shown here is derived from an EMBL/GenBank/DDBJ whole genome shotgun (WGS) entry which is preliminary data.</text>
</comment>
<keyword evidence="3" id="KW-1185">Reference proteome</keyword>
<dbReference type="InterPro" id="IPR036188">
    <property type="entry name" value="FAD/NAD-bd_sf"/>
</dbReference>
<sequence>MKRIAIVGSGPTGIYTFFSIMKNQTPVAITVYERADEAGVGMPYADEDNSRLMLANIASIEIPPIFSRYLEWLKSQSPAHLARYGVETDTLHERQFLPRILLGEYYRDQFLQLVDQAKRQGFEVTVNESCEVTDLKVTDAGVTLWAEGEAVSAPFDLAVIATGHVWPDDETATRTYFPSPWSGLIEAKIDAGNIGIMGASLSAIDAAMAVVVQHGKFTETDDQPTQFTLDDASQALQITLLSRSGILPEADFYCPLPYEPLAVVTESALQREIAAGNDGLLDRVFALIVEELEQADPAWSAKIALHTLNADTFAKAWFADRRNHGPFQWAEANLQEVERNKRDKHTVPWRYTILRLHEPVEDIVPSLTDADRERFKHGLAKVFIDNYTAIPPQSIRRLLALREAGILNLHALGEVYTMTVKEHGTIISGQDGTFSFDTFIDARGQKSLKIKDLPFPSLRQQLEATGEDFPDVADDYTLLEPPCMRGRIAFGALPYLMHDRPFIQGLTVSAEIGENIANAVAKPAERGRRRLPFIEL</sequence>
<dbReference type="SUPFAM" id="SSF51905">
    <property type="entry name" value="FAD/NAD(P)-binding domain"/>
    <property type="match status" value="1"/>
</dbReference>
<organism evidence="2 3">
    <name type="scientific">Scandinavium goeteborgense</name>
    <dbReference type="NCBI Taxonomy" id="1851514"/>
    <lineage>
        <taxon>Bacteria</taxon>
        <taxon>Pseudomonadati</taxon>
        <taxon>Pseudomonadota</taxon>
        <taxon>Gammaproteobacteria</taxon>
        <taxon>Enterobacterales</taxon>
        <taxon>Enterobacteriaceae</taxon>
        <taxon>Scandinavium</taxon>
    </lineage>
</organism>
<dbReference type="OrthoDB" id="6309046at2"/>